<feature type="transmembrane region" description="Helical" evidence="10">
    <location>
        <begin position="1089"/>
        <end position="1112"/>
    </location>
</feature>
<name>A0AAD7A6R8_9AGAR</name>
<feature type="transmembrane region" description="Helical" evidence="10">
    <location>
        <begin position="488"/>
        <end position="506"/>
    </location>
</feature>
<keyword evidence="5" id="KW-0547">Nucleotide-binding</keyword>
<evidence type="ECO:0000256" key="9">
    <source>
        <dbReference type="SAM" id="MobiDB-lite"/>
    </source>
</evidence>
<evidence type="ECO:0000256" key="6">
    <source>
        <dbReference type="ARBA" id="ARBA00022840"/>
    </source>
</evidence>
<evidence type="ECO:0000256" key="1">
    <source>
        <dbReference type="ARBA" id="ARBA00004370"/>
    </source>
</evidence>
<feature type="transmembrane region" description="Helical" evidence="10">
    <location>
        <begin position="186"/>
        <end position="212"/>
    </location>
</feature>
<keyword evidence="8 10" id="KW-0472">Membrane</keyword>
<dbReference type="GO" id="GO:0140359">
    <property type="term" value="F:ABC-type transporter activity"/>
    <property type="evidence" value="ECO:0007669"/>
    <property type="project" value="InterPro"/>
</dbReference>
<dbReference type="CDD" id="cd18596">
    <property type="entry name" value="ABC_6TM_VMR1_D1_like"/>
    <property type="match status" value="1"/>
</dbReference>
<evidence type="ECO:0000259" key="12">
    <source>
        <dbReference type="PROSITE" id="PS50929"/>
    </source>
</evidence>
<feature type="compositionally biased region" description="Basic and acidic residues" evidence="9">
    <location>
        <begin position="686"/>
        <end position="698"/>
    </location>
</feature>
<feature type="transmembrane region" description="Helical" evidence="10">
    <location>
        <begin position="155"/>
        <end position="174"/>
    </location>
</feature>
<keyword evidence="7 10" id="KW-1133">Transmembrane helix</keyword>
<evidence type="ECO:0000256" key="8">
    <source>
        <dbReference type="ARBA" id="ARBA00023136"/>
    </source>
</evidence>
<dbReference type="InterPro" id="IPR036640">
    <property type="entry name" value="ABC1_TM_sf"/>
</dbReference>
<keyword evidence="6" id="KW-0067">ATP-binding</keyword>
<dbReference type="Pfam" id="PF00005">
    <property type="entry name" value="ABC_tran"/>
    <property type="match status" value="2"/>
</dbReference>
<protein>
    <recommendedName>
        <fullName evidence="15">Multidrug resistance-associated ABC transporter</fullName>
    </recommendedName>
</protein>
<dbReference type="CDD" id="cd18604">
    <property type="entry name" value="ABC_6TM_VMR1_D2_like"/>
    <property type="match status" value="1"/>
</dbReference>
<evidence type="ECO:0000256" key="2">
    <source>
        <dbReference type="ARBA" id="ARBA00022448"/>
    </source>
</evidence>
<keyword evidence="3 10" id="KW-0812">Transmembrane</keyword>
<feature type="domain" description="ABC transporter" evidence="11">
    <location>
        <begin position="704"/>
        <end position="939"/>
    </location>
</feature>
<dbReference type="InterPro" id="IPR017871">
    <property type="entry name" value="ABC_transporter-like_CS"/>
</dbReference>
<dbReference type="EMBL" id="JARIHO010000014">
    <property type="protein sequence ID" value="KAJ7350696.1"/>
    <property type="molecule type" value="Genomic_DNA"/>
</dbReference>
<evidence type="ECO:0000256" key="5">
    <source>
        <dbReference type="ARBA" id="ARBA00022741"/>
    </source>
</evidence>
<dbReference type="SUPFAM" id="SSF52540">
    <property type="entry name" value="P-loop containing nucleoside triphosphate hydrolases"/>
    <property type="match status" value="2"/>
</dbReference>
<dbReference type="PANTHER" id="PTHR24223">
    <property type="entry name" value="ATP-BINDING CASSETTE SUB-FAMILY C"/>
    <property type="match status" value="1"/>
</dbReference>
<feature type="transmembrane region" description="Helical" evidence="10">
    <location>
        <begin position="94"/>
        <end position="118"/>
    </location>
</feature>
<dbReference type="GO" id="GO:0016887">
    <property type="term" value="F:ATP hydrolysis activity"/>
    <property type="evidence" value="ECO:0007669"/>
    <property type="project" value="InterPro"/>
</dbReference>
<keyword evidence="2" id="KW-0813">Transport</keyword>
<dbReference type="PROSITE" id="PS50893">
    <property type="entry name" value="ABC_TRANSPORTER_2"/>
    <property type="match status" value="2"/>
</dbReference>
<dbReference type="CDD" id="cd03250">
    <property type="entry name" value="ABCC_MRP_domain1"/>
    <property type="match status" value="1"/>
</dbReference>
<dbReference type="CDD" id="cd03244">
    <property type="entry name" value="ABCC_MRP_domain2"/>
    <property type="match status" value="1"/>
</dbReference>
<feature type="transmembrane region" description="Helical" evidence="10">
    <location>
        <begin position="1177"/>
        <end position="1210"/>
    </location>
</feature>
<feature type="transmembrane region" description="Helical" evidence="10">
    <location>
        <begin position="570"/>
        <end position="592"/>
    </location>
</feature>
<feature type="transmembrane region" description="Helical" evidence="10">
    <location>
        <begin position="20"/>
        <end position="38"/>
    </location>
</feature>
<dbReference type="GO" id="GO:0005524">
    <property type="term" value="F:ATP binding"/>
    <property type="evidence" value="ECO:0007669"/>
    <property type="project" value="UniProtKB-KW"/>
</dbReference>
<dbReference type="InterPro" id="IPR050173">
    <property type="entry name" value="ABC_transporter_C-like"/>
</dbReference>
<evidence type="ECO:0000313" key="13">
    <source>
        <dbReference type="EMBL" id="KAJ7350696.1"/>
    </source>
</evidence>
<comment type="subcellular location">
    <subcellularLocation>
        <location evidence="1">Membrane</location>
    </subcellularLocation>
</comment>
<evidence type="ECO:0000313" key="14">
    <source>
        <dbReference type="Proteomes" id="UP001218218"/>
    </source>
</evidence>
<dbReference type="Gene3D" id="3.40.50.300">
    <property type="entry name" value="P-loop containing nucleotide triphosphate hydrolases"/>
    <property type="match status" value="2"/>
</dbReference>
<evidence type="ECO:0000256" key="4">
    <source>
        <dbReference type="ARBA" id="ARBA00022737"/>
    </source>
</evidence>
<keyword evidence="4" id="KW-0677">Repeat</keyword>
<dbReference type="Pfam" id="PF00664">
    <property type="entry name" value="ABC_membrane"/>
    <property type="match status" value="2"/>
</dbReference>
<feature type="region of interest" description="Disordered" evidence="9">
    <location>
        <begin position="1493"/>
        <end position="1530"/>
    </location>
</feature>
<dbReference type="InterPro" id="IPR003593">
    <property type="entry name" value="AAA+_ATPase"/>
</dbReference>
<dbReference type="PROSITE" id="PS50929">
    <property type="entry name" value="ABC_TM1F"/>
    <property type="match status" value="2"/>
</dbReference>
<gene>
    <name evidence="13" type="ORF">DFH08DRAFT_741839</name>
</gene>
<feature type="domain" description="ABC transmembrane type-1" evidence="12">
    <location>
        <begin position="300"/>
        <end position="629"/>
    </location>
</feature>
<feature type="domain" description="ABC transporter" evidence="11">
    <location>
        <begin position="1372"/>
        <end position="1655"/>
    </location>
</feature>
<accession>A0AAD7A6R8</accession>
<dbReference type="SUPFAM" id="SSF90123">
    <property type="entry name" value="ABC transporter transmembrane region"/>
    <property type="match status" value="2"/>
</dbReference>
<dbReference type="Proteomes" id="UP001218218">
    <property type="component" value="Unassembled WGS sequence"/>
</dbReference>
<dbReference type="PANTHER" id="PTHR24223:SF415">
    <property type="entry name" value="FI20190P1"/>
    <property type="match status" value="1"/>
</dbReference>
<sequence length="1676" mass="185359">MKLCGDSDAFDLTNPCVRGSWAALAPSVLVLAIGLSFVQPPLPNALRKVVDAAKKPFAQFLSLHEAEGLALADENNVSEAELEVKNIVPLWRTVVFVFAGLLESLAWLAYGSFLLITGHPRWDAIPLFLVALTWLYTAARPVLRPTATPPYDLLTLYMVHIGGGILRLGGYLFAHSSSGAPLPGTLVLVGLSVNLAILVGLVAVIMGMPLALPSRLVKKENIGSSVSPEDYTILWGWVTFTWVYPLVKRGRSTTLNEKDVWNLSPNIQSRPLFLKFGTLPQKTLLAKLWAANSYDMIGDFALTLCSVAFNYAGPFFLKRILDAIDTTTESEKDKGVAYIYAILMFLSSVFKAQCDVYHLWLGRRAGTRMRSELMAAIYDKALKRRDFSGVVDEEKAKEAAEKKAAAAAGPLPVLSKAEMKAKAKEDKKKAEKADDPKAGAADTGKIVNLMAGDANRIAMQTSGLYFLYGAPMEIIIGSIFLYQLLGFSAFAGFIVLLLGWPLNSFISKRSIRIQKGVLKAKDARMAVLNELISAVKFIKFFAWEQRWIDRALKSRDTELKWMIKARINYVAFYALWVTAPIFISVISFFTYVMLGNKLTISTAFTSIALFSMIRQPLNIIPTSIVQLLQTRVSLNRIAVYLDEAEVSEQVSSLKKDRSGPASASEDDRLGFESASFKWNEVEQVPEEDKDKNGKRAASETDSILTTESETATVADHKFELKDLSIIFPEGELTVVTGPTASGKTALLMAVLGEMTSLSGRIIMAKNPSKIDAHGNMHAISYAAQTPWLRHQSIKDNILFGYPFDEARYNEVIECCALRPDLDMLEDGDATEIGEKGVSLSGGQKARVALARAVYAKTKYVLLDDPLSAVDSHTSRTLYEKCLRGPLLANRTVVLVTHHVELVLPGAHYLVRMLDGRIDTKGTTKELRAQGVLDDIAQDAAVEVKKEELAVAKAVAGGDVEAEADPKDADEKKPRKLIKDEHREVGGVKWSIYKSYLEASSYSIWCFLAFVVILQQFMSVGEKLWIKTWGEAYKETANASALYAGYRSFMGPEYEIPMDGQISRFHTYELHPSTTGFLHVDWPRAIERPLFYVGIYAAIGLTTAFVGICSSAAQMTGALRASRKLFRALLVTVVRATFRFHDTTPQGRMLNRFGKDIETIDSSLAGTLQQVNSSLAGFFAALLTVTIVFPVFLFPATFIGFFYYTFAIGYLNTGRDLRRMESNSRSPIFSDFGELLQGIVTVRAFSAEKRFLDNLHTRIDLTTKMWYTFWMTNRWLLLNFDFLGSLAVFFTSMFSIHFLVDDAGLAGLAITSALNFTTSVYWACRFWTALELDLNAVERVVEYLDLPQEPPAVIESNRPPAYWPSSAKNDSLIVAENLSIKYAPDLPSVLQDVSFNLKAGERIGLLGRTGSGKSTLAMSILRFTDPSSGRILIDGIDISKIGVEDLRSRLTFIPQDATLFSGTLRENLDPFEEHDDATCLDVLYRVQMISRSASASASQSTSREHSAITTPEVSRPASIVGVDHEREETPESITSALTDVDTKTTVSLDTQVSAGGSNFSQGQRQLIAMARALLRRSSVVVLDEATSSVDFKTDAKIQTTIREEFTDSLLLTIAHRLKTVIDYDRLLVLDKGKLVEFDTPLRLIEKEDGIFRNMCLKSGYFAELEASARAKAERDAA</sequence>
<dbReference type="InterPro" id="IPR003439">
    <property type="entry name" value="ABC_transporter-like_ATP-bd"/>
</dbReference>
<evidence type="ECO:0000256" key="10">
    <source>
        <dbReference type="SAM" id="Phobius"/>
    </source>
</evidence>
<dbReference type="Gene3D" id="1.20.1560.10">
    <property type="entry name" value="ABC transporter type 1, transmembrane domain"/>
    <property type="match status" value="2"/>
</dbReference>
<proteinExistence type="predicted"/>
<dbReference type="PROSITE" id="PS00211">
    <property type="entry name" value="ABC_TRANSPORTER_1"/>
    <property type="match status" value="2"/>
</dbReference>
<evidence type="ECO:0000259" key="11">
    <source>
        <dbReference type="PROSITE" id="PS50893"/>
    </source>
</evidence>
<dbReference type="GO" id="GO:0016020">
    <property type="term" value="C:membrane"/>
    <property type="evidence" value="ECO:0007669"/>
    <property type="project" value="UniProtKB-SubCell"/>
</dbReference>
<feature type="transmembrane region" description="Helical" evidence="10">
    <location>
        <begin position="464"/>
        <end position="482"/>
    </location>
</feature>
<evidence type="ECO:0000256" key="3">
    <source>
        <dbReference type="ARBA" id="ARBA00022692"/>
    </source>
</evidence>
<feature type="domain" description="ABC transmembrane type-1" evidence="12">
    <location>
        <begin position="1091"/>
        <end position="1331"/>
    </location>
</feature>
<evidence type="ECO:0000256" key="7">
    <source>
        <dbReference type="ARBA" id="ARBA00022989"/>
    </source>
</evidence>
<feature type="compositionally biased region" description="Polar residues" evidence="9">
    <location>
        <begin position="699"/>
        <end position="708"/>
    </location>
</feature>
<keyword evidence="14" id="KW-1185">Reference proteome</keyword>
<organism evidence="13 14">
    <name type="scientific">Mycena albidolilacea</name>
    <dbReference type="NCBI Taxonomy" id="1033008"/>
    <lineage>
        <taxon>Eukaryota</taxon>
        <taxon>Fungi</taxon>
        <taxon>Dikarya</taxon>
        <taxon>Basidiomycota</taxon>
        <taxon>Agaricomycotina</taxon>
        <taxon>Agaricomycetes</taxon>
        <taxon>Agaricomycetidae</taxon>
        <taxon>Agaricales</taxon>
        <taxon>Marasmiineae</taxon>
        <taxon>Mycenaceae</taxon>
        <taxon>Mycena</taxon>
    </lineage>
</organism>
<dbReference type="SMART" id="SM00382">
    <property type="entry name" value="AAA"/>
    <property type="match status" value="2"/>
</dbReference>
<dbReference type="InterPro" id="IPR011527">
    <property type="entry name" value="ABC1_TM_dom"/>
</dbReference>
<comment type="caution">
    <text evidence="13">The sequence shown here is derived from an EMBL/GenBank/DDBJ whole genome shotgun (WGS) entry which is preliminary data.</text>
</comment>
<feature type="transmembrane region" description="Helical" evidence="10">
    <location>
        <begin position="124"/>
        <end position="143"/>
    </location>
</feature>
<evidence type="ECO:0008006" key="15">
    <source>
        <dbReference type="Google" id="ProtNLM"/>
    </source>
</evidence>
<reference evidence="13" key="1">
    <citation type="submission" date="2023-03" db="EMBL/GenBank/DDBJ databases">
        <title>Massive genome expansion in bonnet fungi (Mycena s.s.) driven by repeated elements and novel gene families across ecological guilds.</title>
        <authorList>
            <consortium name="Lawrence Berkeley National Laboratory"/>
            <person name="Harder C.B."/>
            <person name="Miyauchi S."/>
            <person name="Viragh M."/>
            <person name="Kuo A."/>
            <person name="Thoen E."/>
            <person name="Andreopoulos B."/>
            <person name="Lu D."/>
            <person name="Skrede I."/>
            <person name="Drula E."/>
            <person name="Henrissat B."/>
            <person name="Morin E."/>
            <person name="Kohler A."/>
            <person name="Barry K."/>
            <person name="LaButti K."/>
            <person name="Morin E."/>
            <person name="Salamov A."/>
            <person name="Lipzen A."/>
            <person name="Mereny Z."/>
            <person name="Hegedus B."/>
            <person name="Baldrian P."/>
            <person name="Stursova M."/>
            <person name="Weitz H."/>
            <person name="Taylor A."/>
            <person name="Grigoriev I.V."/>
            <person name="Nagy L.G."/>
            <person name="Martin F."/>
            <person name="Kauserud H."/>
        </authorList>
    </citation>
    <scope>NUCLEOTIDE SEQUENCE</scope>
    <source>
        <strain evidence="13">CBHHK002</strain>
    </source>
</reference>
<dbReference type="InterPro" id="IPR027417">
    <property type="entry name" value="P-loop_NTPase"/>
</dbReference>
<dbReference type="FunFam" id="3.40.50.300:FF:000973">
    <property type="entry name" value="Multidrug resistance-associated protein 4"/>
    <property type="match status" value="1"/>
</dbReference>
<feature type="region of interest" description="Disordered" evidence="9">
    <location>
        <begin position="681"/>
        <end position="708"/>
    </location>
</feature>
<feature type="transmembrane region" description="Helical" evidence="10">
    <location>
        <begin position="1274"/>
        <end position="1298"/>
    </location>
</feature>